<dbReference type="OrthoDB" id="2942618at2"/>
<keyword evidence="3" id="KW-1185">Reference proteome</keyword>
<dbReference type="InterPro" id="IPR010981">
    <property type="entry name" value="SinR/SinI_dimer_dom"/>
</dbReference>
<dbReference type="Proteomes" id="UP000199095">
    <property type="component" value="Unassembled WGS sequence"/>
</dbReference>
<dbReference type="GO" id="GO:0046983">
    <property type="term" value="F:protein dimerization activity"/>
    <property type="evidence" value="ECO:0007669"/>
    <property type="project" value="InterPro"/>
</dbReference>
<dbReference type="PROSITE" id="PS51500">
    <property type="entry name" value="SIN"/>
    <property type="match status" value="1"/>
</dbReference>
<accession>A0A1I0GR15</accession>
<proteinExistence type="predicted"/>
<sequence length="42" mass="4892">MEMIHTQFTNLDPEWVELIMEALELGISEEEIKKFLANPTPC</sequence>
<dbReference type="AlphaFoldDB" id="A0A1I0GR15"/>
<organism evidence="2 3">
    <name type="scientific">Salinibacillus kushneri</name>
    <dbReference type="NCBI Taxonomy" id="237682"/>
    <lineage>
        <taxon>Bacteria</taxon>
        <taxon>Bacillati</taxon>
        <taxon>Bacillota</taxon>
        <taxon>Bacilli</taxon>
        <taxon>Bacillales</taxon>
        <taxon>Bacillaceae</taxon>
        <taxon>Salinibacillus</taxon>
    </lineage>
</organism>
<gene>
    <name evidence="2" type="ORF">SAMN05421676_107125</name>
</gene>
<evidence type="ECO:0000259" key="1">
    <source>
        <dbReference type="PROSITE" id="PS51500"/>
    </source>
</evidence>
<protein>
    <submittedName>
        <fullName evidence="2">Antagonist of SinR</fullName>
    </submittedName>
</protein>
<evidence type="ECO:0000313" key="2">
    <source>
        <dbReference type="EMBL" id="SET73536.1"/>
    </source>
</evidence>
<dbReference type="RefSeq" id="WP_093135764.1">
    <property type="nucleotide sequence ID" value="NZ_FOHJ01000007.1"/>
</dbReference>
<feature type="domain" description="Sin" evidence="1">
    <location>
        <begin position="2"/>
        <end position="40"/>
    </location>
</feature>
<dbReference type="EMBL" id="FOHJ01000007">
    <property type="protein sequence ID" value="SET73536.1"/>
    <property type="molecule type" value="Genomic_DNA"/>
</dbReference>
<evidence type="ECO:0000313" key="3">
    <source>
        <dbReference type="Proteomes" id="UP000199095"/>
    </source>
</evidence>
<dbReference type="Pfam" id="PF08671">
    <property type="entry name" value="SinI"/>
    <property type="match status" value="1"/>
</dbReference>
<dbReference type="InterPro" id="IPR036281">
    <property type="entry name" value="SinR/SinI_dimer_dom_sf"/>
</dbReference>
<reference evidence="3" key="1">
    <citation type="submission" date="2016-10" db="EMBL/GenBank/DDBJ databases">
        <authorList>
            <person name="Varghese N."/>
            <person name="Submissions S."/>
        </authorList>
    </citation>
    <scope>NUCLEOTIDE SEQUENCE [LARGE SCALE GENOMIC DNA]</scope>
    <source>
        <strain evidence="3">CGMCC 1.3566</strain>
    </source>
</reference>
<name>A0A1I0GR15_9BACI</name>
<dbReference type="SUPFAM" id="SSF47406">
    <property type="entry name" value="SinR repressor dimerisation domain-like"/>
    <property type="match status" value="1"/>
</dbReference>
<dbReference type="GO" id="GO:0006355">
    <property type="term" value="P:regulation of DNA-templated transcription"/>
    <property type="evidence" value="ECO:0007669"/>
    <property type="project" value="InterPro"/>
</dbReference>